<dbReference type="InterPro" id="IPR012347">
    <property type="entry name" value="Ferritin-like"/>
</dbReference>
<dbReference type="Gene3D" id="1.20.1260.10">
    <property type="match status" value="1"/>
</dbReference>
<organism evidence="1 2">
    <name type="scientific">Ruminococcus flavefaciens</name>
    <dbReference type="NCBI Taxonomy" id="1265"/>
    <lineage>
        <taxon>Bacteria</taxon>
        <taxon>Bacillati</taxon>
        <taxon>Bacillota</taxon>
        <taxon>Clostridia</taxon>
        <taxon>Eubacteriales</taxon>
        <taxon>Oscillospiraceae</taxon>
        <taxon>Ruminococcus</taxon>
    </lineage>
</organism>
<protein>
    <recommendedName>
        <fullName evidence="3">DUF2383 domain-containing protein</fullName>
    </recommendedName>
</protein>
<evidence type="ECO:0008006" key="3">
    <source>
        <dbReference type="Google" id="ProtNLM"/>
    </source>
</evidence>
<dbReference type="AlphaFoldDB" id="A0A1K1NQ88"/>
<accession>A0A1K1NQ88</accession>
<proteinExistence type="predicted"/>
<reference evidence="1 2" key="1">
    <citation type="submission" date="2016-11" db="EMBL/GenBank/DDBJ databases">
        <authorList>
            <person name="Jaros S."/>
            <person name="Januszkiewicz K."/>
            <person name="Wedrychowicz H."/>
        </authorList>
    </citation>
    <scope>NUCLEOTIDE SEQUENCE [LARGE SCALE GENOMIC DNA]</scope>
    <source>
        <strain evidence="1 2">YL228</strain>
    </source>
</reference>
<evidence type="ECO:0000313" key="2">
    <source>
        <dbReference type="Proteomes" id="UP000183461"/>
    </source>
</evidence>
<dbReference type="Proteomes" id="UP000183461">
    <property type="component" value="Unassembled WGS sequence"/>
</dbReference>
<evidence type="ECO:0000313" key="1">
    <source>
        <dbReference type="EMBL" id="SFW36582.1"/>
    </source>
</evidence>
<name>A0A1K1NQ88_RUMFL</name>
<dbReference type="EMBL" id="FPIP01000005">
    <property type="protein sequence ID" value="SFW36582.1"/>
    <property type="molecule type" value="Genomic_DNA"/>
</dbReference>
<dbReference type="RefSeq" id="WP_072300344.1">
    <property type="nucleotide sequence ID" value="NZ_FPIP01000005.1"/>
</dbReference>
<sequence>MVEQDTIKLLRECDAGVKMGISSIGDVLGYVSSHDLKRVLQDSSEEHDGLKADLQGLLGEYHDEGKEPAAMAKGMSWVKTNVKLTMNESDSTVADLITDGCNMGVKSLSRYLNKYQAADERSKDIAKRIISAEERLCTDVRAYL</sequence>
<gene>
    <name evidence="1" type="ORF">SAMN02910280_2089</name>
</gene>